<dbReference type="GeneID" id="98915990"/>
<dbReference type="InterPro" id="IPR001347">
    <property type="entry name" value="SIS_dom"/>
</dbReference>
<dbReference type="InterPro" id="IPR036388">
    <property type="entry name" value="WH-like_DNA-bd_sf"/>
</dbReference>
<dbReference type="PANTHER" id="PTHR30514:SF1">
    <property type="entry name" value="HTH-TYPE TRANSCRIPTIONAL REGULATOR HEXR-RELATED"/>
    <property type="match status" value="1"/>
</dbReference>
<keyword evidence="7" id="KW-1185">Reference proteome</keyword>
<dbReference type="SUPFAM" id="SSF46689">
    <property type="entry name" value="Homeodomain-like"/>
    <property type="match status" value="1"/>
</dbReference>
<dbReference type="GO" id="GO:0003677">
    <property type="term" value="F:DNA binding"/>
    <property type="evidence" value="ECO:0007669"/>
    <property type="project" value="UniProtKB-KW"/>
</dbReference>
<keyword evidence="2" id="KW-0238">DNA-binding</keyword>
<dbReference type="Proteomes" id="UP000295515">
    <property type="component" value="Unassembled WGS sequence"/>
</dbReference>
<keyword evidence="3" id="KW-0804">Transcription</keyword>
<protein>
    <submittedName>
        <fullName evidence="6">RpiR family transcriptional regulator</fullName>
    </submittedName>
</protein>
<dbReference type="SUPFAM" id="SSF53697">
    <property type="entry name" value="SIS domain"/>
    <property type="match status" value="1"/>
</dbReference>
<dbReference type="PROSITE" id="PS51464">
    <property type="entry name" value="SIS"/>
    <property type="match status" value="1"/>
</dbReference>
<evidence type="ECO:0000313" key="7">
    <source>
        <dbReference type="Proteomes" id="UP000295515"/>
    </source>
</evidence>
<dbReference type="InterPro" id="IPR035472">
    <property type="entry name" value="RpiR-like_SIS"/>
</dbReference>
<dbReference type="GO" id="GO:1901135">
    <property type="term" value="P:carbohydrate derivative metabolic process"/>
    <property type="evidence" value="ECO:0007669"/>
    <property type="project" value="InterPro"/>
</dbReference>
<feature type="domain" description="SIS" evidence="5">
    <location>
        <begin position="107"/>
        <end position="246"/>
    </location>
</feature>
<keyword evidence="1" id="KW-0805">Transcription regulation</keyword>
<dbReference type="PANTHER" id="PTHR30514">
    <property type="entry name" value="GLUCOKINASE"/>
    <property type="match status" value="1"/>
</dbReference>
<evidence type="ECO:0000259" key="4">
    <source>
        <dbReference type="PROSITE" id="PS51071"/>
    </source>
</evidence>
<dbReference type="CDD" id="cd05013">
    <property type="entry name" value="SIS_RpiR"/>
    <property type="match status" value="1"/>
</dbReference>
<evidence type="ECO:0000256" key="2">
    <source>
        <dbReference type="ARBA" id="ARBA00023125"/>
    </source>
</evidence>
<evidence type="ECO:0000256" key="1">
    <source>
        <dbReference type="ARBA" id="ARBA00023015"/>
    </source>
</evidence>
<dbReference type="Pfam" id="PF01418">
    <property type="entry name" value="HTH_6"/>
    <property type="match status" value="1"/>
</dbReference>
<name>A0A4R3YSA2_9FIRM</name>
<evidence type="ECO:0000256" key="3">
    <source>
        <dbReference type="ARBA" id="ARBA00023163"/>
    </source>
</evidence>
<dbReference type="Gene3D" id="3.40.50.10490">
    <property type="entry name" value="Glucose-6-phosphate isomerase like protein, domain 1"/>
    <property type="match status" value="1"/>
</dbReference>
<dbReference type="Gene3D" id="1.10.10.10">
    <property type="entry name" value="Winged helix-like DNA-binding domain superfamily/Winged helix DNA-binding domain"/>
    <property type="match status" value="1"/>
</dbReference>
<dbReference type="GO" id="GO:0003700">
    <property type="term" value="F:DNA-binding transcription factor activity"/>
    <property type="evidence" value="ECO:0007669"/>
    <property type="project" value="InterPro"/>
</dbReference>
<dbReference type="AlphaFoldDB" id="A0A4R3YSA2"/>
<dbReference type="InterPro" id="IPR046348">
    <property type="entry name" value="SIS_dom_sf"/>
</dbReference>
<dbReference type="InterPro" id="IPR047640">
    <property type="entry name" value="RpiR-like"/>
</dbReference>
<evidence type="ECO:0000259" key="5">
    <source>
        <dbReference type="PROSITE" id="PS51464"/>
    </source>
</evidence>
<gene>
    <name evidence="6" type="ORF">EDD60_11710</name>
</gene>
<dbReference type="GO" id="GO:0097367">
    <property type="term" value="F:carbohydrate derivative binding"/>
    <property type="evidence" value="ECO:0007669"/>
    <property type="project" value="InterPro"/>
</dbReference>
<organism evidence="6 7">
    <name type="scientific">Longibaculum muris</name>
    <dbReference type="NCBI Taxonomy" id="1796628"/>
    <lineage>
        <taxon>Bacteria</taxon>
        <taxon>Bacillati</taxon>
        <taxon>Bacillota</taxon>
        <taxon>Erysipelotrichia</taxon>
        <taxon>Erysipelotrichales</taxon>
        <taxon>Coprobacillaceae</taxon>
        <taxon>Longibaculum</taxon>
    </lineage>
</organism>
<sequence>MLFLLEEVELKPTEMAIYNYINANLDKVIYMRIRELADATYVSTTTILRFCKKFGCQGYADFKSQLYHYAKSIKENNTLIQSLDQTIFTEFLQRTTQPDFQRKLGQAIDFILQSELLFFVGIGTSGIMATYGANLFSSLYKFSLAVTDPQNSPVYYVSEQFDEHICLIVFSVSGQNEDVVDYINRFRLHHIKVISMTNSANSTIARISDLNIPYYINVETYQETNITSQLPVVYLLEYLAREVYYQKHKDM</sequence>
<proteinExistence type="predicted"/>
<feature type="domain" description="HTH rpiR-type" evidence="4">
    <location>
        <begin position="1"/>
        <end position="73"/>
    </location>
</feature>
<dbReference type="InterPro" id="IPR000281">
    <property type="entry name" value="HTH_RpiR"/>
</dbReference>
<dbReference type="Pfam" id="PF01380">
    <property type="entry name" value="SIS"/>
    <property type="match status" value="1"/>
</dbReference>
<reference evidence="6 7" key="1">
    <citation type="submission" date="2019-03" db="EMBL/GenBank/DDBJ databases">
        <title>Genomic Encyclopedia of Type Strains, Phase IV (KMG-IV): sequencing the most valuable type-strain genomes for metagenomic binning, comparative biology and taxonomic classification.</title>
        <authorList>
            <person name="Goeker M."/>
        </authorList>
    </citation>
    <scope>NUCLEOTIDE SEQUENCE [LARGE SCALE GENOMIC DNA]</scope>
    <source>
        <strain evidence="6 7">DSM 29487</strain>
    </source>
</reference>
<dbReference type="RefSeq" id="WP_066449689.1">
    <property type="nucleotide sequence ID" value="NZ_CAUWFI010000014.1"/>
</dbReference>
<accession>A0A4R3YSA2</accession>
<dbReference type="EMBL" id="SMCQ01000017">
    <property type="protein sequence ID" value="TCV95350.1"/>
    <property type="molecule type" value="Genomic_DNA"/>
</dbReference>
<evidence type="ECO:0000313" key="6">
    <source>
        <dbReference type="EMBL" id="TCV95350.1"/>
    </source>
</evidence>
<dbReference type="PROSITE" id="PS51071">
    <property type="entry name" value="HTH_RPIR"/>
    <property type="match status" value="1"/>
</dbReference>
<dbReference type="InterPro" id="IPR009057">
    <property type="entry name" value="Homeodomain-like_sf"/>
</dbReference>
<comment type="caution">
    <text evidence="6">The sequence shown here is derived from an EMBL/GenBank/DDBJ whole genome shotgun (WGS) entry which is preliminary data.</text>
</comment>